<organism evidence="13 14">
    <name type="scientific">Eupransor demetentiae</name>
    <dbReference type="NCBI Taxonomy" id="3109584"/>
    <lineage>
        <taxon>Bacteria</taxon>
        <taxon>Bacillati</taxon>
        <taxon>Bacillota</taxon>
        <taxon>Bacilli</taxon>
        <taxon>Lactobacillales</taxon>
        <taxon>Lactobacillaceae</taxon>
        <taxon>Eupransor</taxon>
    </lineage>
</organism>
<evidence type="ECO:0000256" key="6">
    <source>
        <dbReference type="ARBA" id="ARBA00023053"/>
    </source>
</evidence>
<evidence type="ECO:0000256" key="2">
    <source>
        <dbReference type="ARBA" id="ARBA00022448"/>
    </source>
</evidence>
<comment type="similarity">
    <text evidence="10">Belongs to the monovalent cation:proton antiporter 1 (CPA1) transporter (TC 2.A.36) family.</text>
</comment>
<keyword evidence="5 10" id="KW-1133">Transmembrane helix</keyword>
<keyword evidence="11" id="KW-0175">Coiled coil</keyword>
<dbReference type="Pfam" id="PF00999">
    <property type="entry name" value="Na_H_Exchanger"/>
    <property type="match status" value="1"/>
</dbReference>
<evidence type="ECO:0000313" key="13">
    <source>
        <dbReference type="EMBL" id="CAK8053685.1"/>
    </source>
</evidence>
<sequence>MGIVELIIVLVIGVSISNIISHFIPAIPISLFQILIGLILALVGGIYINVDSHWFMLLFVAPLLFNDAWRFPKRELWELRGPILGNAILLVLVTTLLGGYLIHLFIPQLPLGVALALAAVISPTDPVAVSAIAKRVKLPENVMHVVTGESLVNDATGLVSFNTAIRATVAGSFLVGDAILNFAWMTFAGILVGAALGAAIIWLRDSIARFGLNDVVFHTVVTLLIPFIIYWVAEVPLHASGLIAVVAGGIVAKLLNDRQAGFQPPEARIMSVHTWEVAVYVLNGLIFVLLGITLPSALHNIFRSNQISNWAALYYGFVVWAIIFVIRVLWAYGVQWGHRWRHRGGQPSFRTAIISGLTGVRGAVTMAAVLTIPYYTNKHLAFPGRDLDIYLAAMVVIISLLVASIMLPIVTKEKTRHDFTQPEMDGEVEEDNTKKADLSELQARIWITRVGIQKLRDSQRDDNRRIVYELIARRQKTIRQLKRKLPNQDDQQDMISDKEQELREMALQAERDCLQQLLVNEKISPTTYTIQARHLDQVMDSLESHQRYNSQKGIAYWIRKLRSMIWVWLSDQSSDKVSQESDYAMREMSKAAIKALSEFVSKQVGDTVTQRVLRQSAYNLIVVYRQQIDLAKHQDSFDQRELDDRQRLELELKALNSERDMTQQLYDQGRISRQTTVNLRQFINYAETSALVGRNEE</sequence>
<keyword evidence="8 10" id="KW-0472">Membrane</keyword>
<evidence type="ECO:0000256" key="9">
    <source>
        <dbReference type="ARBA" id="ARBA00023201"/>
    </source>
</evidence>
<feature type="transmembrane region" description="Helical" evidence="10">
    <location>
        <begin position="387"/>
        <end position="410"/>
    </location>
</feature>
<reference evidence="13 14" key="1">
    <citation type="submission" date="2024-01" db="EMBL/GenBank/DDBJ databases">
        <authorList>
            <person name="Botero Cardona J."/>
        </authorList>
    </citation>
    <scope>NUCLEOTIDE SEQUENCE [LARGE SCALE GENOMIC DNA]</scope>
    <source>
        <strain evidence="13 14">LMG 33000</strain>
    </source>
</reference>
<gene>
    <name evidence="13" type="ORF">R54876_GBNLAHCA_00242</name>
</gene>
<keyword evidence="4 10" id="KW-0812">Transmembrane</keyword>
<comment type="function">
    <text evidence="10">Na(+)/H(+) antiporter that extrudes sodium in exchange for external protons.</text>
</comment>
<feature type="transmembrane region" description="Helical" evidence="10">
    <location>
        <begin position="215"/>
        <end position="233"/>
    </location>
</feature>
<keyword evidence="10" id="KW-0050">Antiport</keyword>
<dbReference type="EMBL" id="CAWVOH010000001">
    <property type="protein sequence ID" value="CAK8053685.1"/>
    <property type="molecule type" value="Genomic_DNA"/>
</dbReference>
<feature type="transmembrane region" description="Helical" evidence="10">
    <location>
        <begin position="277"/>
        <end position="298"/>
    </location>
</feature>
<feature type="transmembrane region" description="Helical" evidence="10">
    <location>
        <begin position="31"/>
        <end position="48"/>
    </location>
</feature>
<keyword evidence="6 10" id="KW-0915">Sodium</keyword>
<feature type="transmembrane region" description="Helical" evidence="10">
    <location>
        <begin position="351"/>
        <end position="375"/>
    </location>
</feature>
<protein>
    <submittedName>
        <fullName evidence="13">NhaP-type Na+/H+ or K+/H+ antiporter (NhaP)</fullName>
    </submittedName>
</protein>
<evidence type="ECO:0000256" key="5">
    <source>
        <dbReference type="ARBA" id="ARBA00022989"/>
    </source>
</evidence>
<comment type="caution">
    <text evidence="13">The sequence shown here is derived from an EMBL/GenBank/DDBJ whole genome shotgun (WGS) entry which is preliminary data.</text>
</comment>
<feature type="transmembrane region" description="Helical" evidence="10">
    <location>
        <begin position="182"/>
        <end position="203"/>
    </location>
</feature>
<feature type="transmembrane region" description="Helical" evidence="10">
    <location>
        <begin position="54"/>
        <end position="71"/>
    </location>
</feature>
<name>A0ABM9N3G1_9LACO</name>
<dbReference type="NCBIfam" id="TIGR00831">
    <property type="entry name" value="a_cpa1"/>
    <property type="match status" value="1"/>
</dbReference>
<dbReference type="InterPro" id="IPR018422">
    <property type="entry name" value="Cation/H_exchanger_CPA1"/>
</dbReference>
<keyword evidence="7 10" id="KW-0406">Ion transport</keyword>
<dbReference type="InterPro" id="IPR006153">
    <property type="entry name" value="Cation/H_exchanger_TM"/>
</dbReference>
<evidence type="ECO:0000259" key="12">
    <source>
        <dbReference type="Pfam" id="PF00999"/>
    </source>
</evidence>
<accession>A0ABM9N3G1</accession>
<keyword evidence="14" id="KW-1185">Reference proteome</keyword>
<feature type="transmembrane region" description="Helical" evidence="10">
    <location>
        <begin position="83"/>
        <end position="106"/>
    </location>
</feature>
<proteinExistence type="inferred from homology"/>
<keyword evidence="2 10" id="KW-0813">Transport</keyword>
<dbReference type="PANTHER" id="PTHR10110">
    <property type="entry name" value="SODIUM/HYDROGEN EXCHANGER"/>
    <property type="match status" value="1"/>
</dbReference>
<evidence type="ECO:0000256" key="3">
    <source>
        <dbReference type="ARBA" id="ARBA00022475"/>
    </source>
</evidence>
<feature type="transmembrane region" description="Helical" evidence="10">
    <location>
        <begin position="239"/>
        <end position="256"/>
    </location>
</feature>
<dbReference type="Proteomes" id="UP001314241">
    <property type="component" value="Unassembled WGS sequence"/>
</dbReference>
<dbReference type="PANTHER" id="PTHR10110:SF86">
    <property type="entry name" value="SODIUM_HYDROGEN EXCHANGER 7"/>
    <property type="match status" value="1"/>
</dbReference>
<evidence type="ECO:0000313" key="14">
    <source>
        <dbReference type="Proteomes" id="UP001314241"/>
    </source>
</evidence>
<dbReference type="RefSeq" id="WP_349641242.1">
    <property type="nucleotide sequence ID" value="NZ_CAWVOH010000001.1"/>
</dbReference>
<evidence type="ECO:0000256" key="8">
    <source>
        <dbReference type="ARBA" id="ARBA00023136"/>
    </source>
</evidence>
<evidence type="ECO:0000256" key="1">
    <source>
        <dbReference type="ARBA" id="ARBA00004651"/>
    </source>
</evidence>
<dbReference type="InterPro" id="IPR004705">
    <property type="entry name" value="Cation/H_exchanger_CPA1_bac"/>
</dbReference>
<evidence type="ECO:0000256" key="10">
    <source>
        <dbReference type="RuleBase" id="RU366002"/>
    </source>
</evidence>
<evidence type="ECO:0000256" key="7">
    <source>
        <dbReference type="ARBA" id="ARBA00023065"/>
    </source>
</evidence>
<dbReference type="Gene3D" id="6.10.140.1330">
    <property type="match status" value="1"/>
</dbReference>
<feature type="transmembrane region" description="Helical" evidence="10">
    <location>
        <begin position="310"/>
        <end position="330"/>
    </location>
</feature>
<evidence type="ECO:0000256" key="4">
    <source>
        <dbReference type="ARBA" id="ARBA00022692"/>
    </source>
</evidence>
<keyword evidence="9 10" id="KW-0739">Sodium transport</keyword>
<evidence type="ECO:0000256" key="11">
    <source>
        <dbReference type="SAM" id="Coils"/>
    </source>
</evidence>
<keyword evidence="3 10" id="KW-1003">Cell membrane</keyword>
<feature type="domain" description="Cation/H+ exchanger transmembrane" evidence="12">
    <location>
        <begin position="14"/>
        <end position="412"/>
    </location>
</feature>
<feature type="coiled-coil region" evidence="11">
    <location>
        <begin position="638"/>
        <end position="665"/>
    </location>
</feature>
<feature type="transmembrane region" description="Helical" evidence="10">
    <location>
        <begin position="6"/>
        <end position="24"/>
    </location>
</feature>
<comment type="subcellular location">
    <subcellularLocation>
        <location evidence="1 10">Cell membrane</location>
        <topology evidence="1 10">Multi-pass membrane protein</topology>
    </subcellularLocation>
</comment>